<feature type="compositionally biased region" description="Basic residues" evidence="1">
    <location>
        <begin position="56"/>
        <end position="66"/>
    </location>
</feature>
<evidence type="ECO:0000313" key="3">
    <source>
        <dbReference type="Proteomes" id="UP000187609"/>
    </source>
</evidence>
<name>A0A1J6HW18_NICAT</name>
<feature type="compositionally biased region" description="Polar residues" evidence="1">
    <location>
        <begin position="24"/>
        <end position="39"/>
    </location>
</feature>
<dbReference type="EMBL" id="MJEQ01037194">
    <property type="protein sequence ID" value="OIS96515.1"/>
    <property type="molecule type" value="Genomic_DNA"/>
</dbReference>
<dbReference type="SMR" id="A0A1J6HW18"/>
<protein>
    <submittedName>
        <fullName evidence="2">Uncharacterized protein</fullName>
    </submittedName>
</protein>
<proteinExistence type="predicted"/>
<dbReference type="AlphaFoldDB" id="A0A1J6HW18"/>
<keyword evidence="3" id="KW-1185">Reference proteome</keyword>
<comment type="caution">
    <text evidence="2">The sequence shown here is derived from an EMBL/GenBank/DDBJ whole genome shotgun (WGS) entry which is preliminary data.</text>
</comment>
<reference evidence="2" key="1">
    <citation type="submission" date="2016-11" db="EMBL/GenBank/DDBJ databases">
        <title>The genome of Nicotiana attenuata.</title>
        <authorList>
            <person name="Xu S."/>
            <person name="Brockmoeller T."/>
            <person name="Gaquerel E."/>
            <person name="Navarro A."/>
            <person name="Kuhl H."/>
            <person name="Gase K."/>
            <person name="Ling Z."/>
            <person name="Zhou W."/>
            <person name="Kreitzer C."/>
            <person name="Stanke M."/>
            <person name="Tang H."/>
            <person name="Lyons E."/>
            <person name="Pandey P."/>
            <person name="Pandey S.P."/>
            <person name="Timmermann B."/>
            <person name="Baldwin I.T."/>
        </authorList>
    </citation>
    <scope>NUCLEOTIDE SEQUENCE [LARGE SCALE GENOMIC DNA]</scope>
    <source>
        <strain evidence="2">UT</strain>
    </source>
</reference>
<evidence type="ECO:0000313" key="2">
    <source>
        <dbReference type="EMBL" id="OIS96515.1"/>
    </source>
</evidence>
<accession>A0A1J6HW18</accession>
<feature type="region of interest" description="Disordered" evidence="1">
    <location>
        <begin position="21"/>
        <end position="66"/>
    </location>
</feature>
<sequence>MGKCPSFQRERREVGIAAWPVVNSGGSDLSGSHVSPQQRESLEMKSEAAARSSLGARRRGKLRHER</sequence>
<dbReference type="Proteomes" id="UP000187609">
    <property type="component" value="Unassembled WGS sequence"/>
</dbReference>
<organism evidence="2 3">
    <name type="scientific">Nicotiana attenuata</name>
    <name type="common">Coyote tobacco</name>
    <dbReference type="NCBI Taxonomy" id="49451"/>
    <lineage>
        <taxon>Eukaryota</taxon>
        <taxon>Viridiplantae</taxon>
        <taxon>Streptophyta</taxon>
        <taxon>Embryophyta</taxon>
        <taxon>Tracheophyta</taxon>
        <taxon>Spermatophyta</taxon>
        <taxon>Magnoliopsida</taxon>
        <taxon>eudicotyledons</taxon>
        <taxon>Gunneridae</taxon>
        <taxon>Pentapetalae</taxon>
        <taxon>asterids</taxon>
        <taxon>lamiids</taxon>
        <taxon>Solanales</taxon>
        <taxon>Solanaceae</taxon>
        <taxon>Nicotianoideae</taxon>
        <taxon>Nicotianeae</taxon>
        <taxon>Nicotiana</taxon>
    </lineage>
</organism>
<gene>
    <name evidence="2" type="ORF">A4A49_09021</name>
</gene>
<dbReference type="Gramene" id="OIS96515">
    <property type="protein sequence ID" value="OIS96515"/>
    <property type="gene ID" value="A4A49_09021"/>
</dbReference>
<evidence type="ECO:0000256" key="1">
    <source>
        <dbReference type="SAM" id="MobiDB-lite"/>
    </source>
</evidence>